<proteinExistence type="predicted"/>
<geneLocation type="plasmid" evidence="1 2">
    <name>p-r.curvispora1</name>
</geneLocation>
<organism evidence="1 2">
    <name type="scientific">Cylindrospermopsis curvispora GIHE-G1</name>
    <dbReference type="NCBI Taxonomy" id="2666332"/>
    <lineage>
        <taxon>Bacteria</taxon>
        <taxon>Bacillati</taxon>
        <taxon>Cyanobacteriota</taxon>
        <taxon>Cyanophyceae</taxon>
        <taxon>Nostocales</taxon>
        <taxon>Aphanizomenonaceae</taxon>
        <taxon>Cylindrospermopsis</taxon>
    </lineage>
</organism>
<gene>
    <name evidence="1" type="ORF">IAR63_17595</name>
</gene>
<dbReference type="Proteomes" id="UP000516013">
    <property type="component" value="Plasmid p-r.curvispora1"/>
</dbReference>
<accession>A0A7H0F5U2</accession>
<reference evidence="1 2" key="1">
    <citation type="submission" date="2020-08" db="EMBL/GenBank/DDBJ databases">
        <title>Complete genome sequence of Raphidiopsis curvispora isolated from drinking water reservoir in South Korea.</title>
        <authorList>
            <person name="Jeong J."/>
        </authorList>
    </citation>
    <scope>NUCLEOTIDE SEQUENCE [LARGE SCALE GENOMIC DNA]</scope>
    <source>
        <strain evidence="1 2">GIHE-G1</strain>
        <plasmid evidence="1 2">p-r.curvispora1</plasmid>
    </source>
</reference>
<evidence type="ECO:0000313" key="2">
    <source>
        <dbReference type="Proteomes" id="UP000516013"/>
    </source>
</evidence>
<protein>
    <submittedName>
        <fullName evidence="1">Uncharacterized protein</fullName>
    </submittedName>
</protein>
<dbReference type="RefSeq" id="WP_187707575.1">
    <property type="nucleotide sequence ID" value="NZ_CP060823.1"/>
</dbReference>
<dbReference type="KEGG" id="ccur:IAR63_17595"/>
<dbReference type="AlphaFoldDB" id="A0A7H0F5U2"/>
<keyword evidence="1" id="KW-0614">Plasmid</keyword>
<dbReference type="EMBL" id="CP060823">
    <property type="protein sequence ID" value="QNP31408.1"/>
    <property type="molecule type" value="Genomic_DNA"/>
</dbReference>
<evidence type="ECO:0000313" key="1">
    <source>
        <dbReference type="EMBL" id="QNP31408.1"/>
    </source>
</evidence>
<name>A0A7H0F5U2_9CYAN</name>
<sequence>MGSNLYERDRISPILHFFTERLRSTPYGISHCITSFDNFLGLGLFSRCDRLPISSQRKNGEPFLEDS</sequence>
<keyword evidence="2" id="KW-1185">Reference proteome</keyword>